<dbReference type="CDD" id="cd02440">
    <property type="entry name" value="AdoMet_MTases"/>
    <property type="match status" value="1"/>
</dbReference>
<dbReference type="Proteomes" id="UP000523007">
    <property type="component" value="Unassembled WGS sequence"/>
</dbReference>
<evidence type="ECO:0000259" key="1">
    <source>
        <dbReference type="Pfam" id="PF02384"/>
    </source>
</evidence>
<dbReference type="InterPro" id="IPR029063">
    <property type="entry name" value="SAM-dependent_MTases_sf"/>
</dbReference>
<dbReference type="GO" id="GO:0003677">
    <property type="term" value="F:DNA binding"/>
    <property type="evidence" value="ECO:0007669"/>
    <property type="project" value="InterPro"/>
</dbReference>
<dbReference type="Pfam" id="PF02384">
    <property type="entry name" value="N6_Mtase"/>
    <property type="match status" value="1"/>
</dbReference>
<sequence length="643" mass="67244">MSGRESERAVLGSADIARLTGVRRPAVSNWRRRYADFPRPVSGSSTNPLFSLAEVERWCRDHGKSFEADAAERLWQRIQAGVHGVRTAEFLAHAGLALTGGSANGSGLAEPDARWAPLLAGVADTAGDYPPLELYERLCARFTAERERAGALDERVAAAMAEIAGAGAGAVVLDPACGSGGLLHAAAERGARVLWGQDVDPAHAVIARSRLLLAGSDCETAAGDTLRADGFSGRTADVVLCDPPFRDRDWGYAELAEDARWVYGQPPRGEGELAWVQHCLARVRPGGRVVVRMPAAAADRPSGRRVRAALVSSGALRMVAELPGGDGPATAHVWVLDRPRNAEPGYGDAEPVLTVAGVRDTRDLVRLWRHRHRPEDGLEHGAGEGPAVAAASVSDLVASGMDLRPAPAREAGLEDAGSAYAQLRTKLVTTLGTVAGLPPELIATPVDGGDGHNGADAPTIAELVASGAVEIHQAPLGAAVDRGPLAVLTYRDLREGAAPSGQGQEVPGRVVIRAGDVVAAVGGRSLARLAGEADEGAALGPRLVLLRCDGERIDPGYLAGVLSSAAVASEEPGQRSRSARFDPRAVRVPAIPVEHQRAHAEAMRRLVETREHLARLAALGDRLAQMGGRGLAKGTLGVGEEPR</sequence>
<dbReference type="PANTHER" id="PTHR42998:SF1">
    <property type="entry name" value="TYPE I RESTRICTION ENZYME HINDI METHYLASE SUBUNIT"/>
    <property type="match status" value="1"/>
</dbReference>
<evidence type="ECO:0000313" key="2">
    <source>
        <dbReference type="EMBL" id="MBB4931108.1"/>
    </source>
</evidence>
<organism evidence="2 3">
    <name type="scientific">Lipingzhangella halophila</name>
    <dbReference type="NCBI Taxonomy" id="1783352"/>
    <lineage>
        <taxon>Bacteria</taxon>
        <taxon>Bacillati</taxon>
        <taxon>Actinomycetota</taxon>
        <taxon>Actinomycetes</taxon>
        <taxon>Streptosporangiales</taxon>
        <taxon>Nocardiopsidaceae</taxon>
        <taxon>Lipingzhangella</taxon>
    </lineage>
</organism>
<reference evidence="2 3" key="1">
    <citation type="submission" date="2020-08" db="EMBL/GenBank/DDBJ databases">
        <title>Sequencing the genomes of 1000 actinobacteria strains.</title>
        <authorList>
            <person name="Klenk H.-P."/>
        </authorList>
    </citation>
    <scope>NUCLEOTIDE SEQUENCE [LARGE SCALE GENOMIC DNA]</scope>
    <source>
        <strain evidence="2 3">DSM 102030</strain>
    </source>
</reference>
<protein>
    <submittedName>
        <fullName evidence="2">SAM-dependent methyltransferase</fullName>
    </submittedName>
</protein>
<gene>
    <name evidence="2" type="ORF">F4561_001928</name>
</gene>
<keyword evidence="2" id="KW-0808">Transferase</keyword>
<dbReference type="AlphaFoldDB" id="A0A7W7W273"/>
<evidence type="ECO:0000313" key="3">
    <source>
        <dbReference type="Proteomes" id="UP000523007"/>
    </source>
</evidence>
<keyword evidence="2" id="KW-0489">Methyltransferase</keyword>
<dbReference type="InterPro" id="IPR052916">
    <property type="entry name" value="Type-I_RE_MTase_Subunit"/>
</dbReference>
<dbReference type="EMBL" id="JACHJT010000001">
    <property type="protein sequence ID" value="MBB4931108.1"/>
    <property type="molecule type" value="Genomic_DNA"/>
</dbReference>
<dbReference type="GO" id="GO:0032259">
    <property type="term" value="P:methylation"/>
    <property type="evidence" value="ECO:0007669"/>
    <property type="project" value="UniProtKB-KW"/>
</dbReference>
<proteinExistence type="predicted"/>
<feature type="domain" description="DNA methylase adenine-specific" evidence="1">
    <location>
        <begin position="134"/>
        <end position="338"/>
    </location>
</feature>
<dbReference type="SUPFAM" id="SSF53335">
    <property type="entry name" value="S-adenosyl-L-methionine-dependent methyltransferases"/>
    <property type="match status" value="1"/>
</dbReference>
<keyword evidence="3" id="KW-1185">Reference proteome</keyword>
<dbReference type="PANTHER" id="PTHR42998">
    <property type="entry name" value="TYPE I RESTRICTION ENZYME HINDVIIP M PROTEIN-RELATED"/>
    <property type="match status" value="1"/>
</dbReference>
<dbReference type="GO" id="GO:0008170">
    <property type="term" value="F:N-methyltransferase activity"/>
    <property type="evidence" value="ECO:0007669"/>
    <property type="project" value="InterPro"/>
</dbReference>
<dbReference type="Gene3D" id="3.40.50.150">
    <property type="entry name" value="Vaccinia Virus protein VP39"/>
    <property type="match status" value="1"/>
</dbReference>
<comment type="caution">
    <text evidence="2">The sequence shown here is derived from an EMBL/GenBank/DDBJ whole genome shotgun (WGS) entry which is preliminary data.</text>
</comment>
<accession>A0A7W7W273</accession>
<dbReference type="InterPro" id="IPR003356">
    <property type="entry name" value="DNA_methylase_A-5"/>
</dbReference>
<name>A0A7W7W273_9ACTN</name>
<dbReference type="RefSeq" id="WP_184576807.1">
    <property type="nucleotide sequence ID" value="NZ_JACHJT010000001.1"/>
</dbReference>
<dbReference type="PRINTS" id="PR00507">
    <property type="entry name" value="N12N6MTFRASE"/>
</dbReference>